<keyword evidence="2" id="KW-1185">Reference proteome</keyword>
<sequence length="114" mass="12707">MHMSSAGNAPVSSCSSCTHQCNLQCTYTTSRWCTETPSCTLMQVQQVLTIFTNFQVQATLTPWLPEGGRRHYFGSQSAFRFSGRRPANASPLNDSHRISCQVSWVKGGRHCSFK</sequence>
<evidence type="ECO:0000313" key="2">
    <source>
        <dbReference type="Proteomes" id="UP000824782"/>
    </source>
</evidence>
<dbReference type="AlphaFoldDB" id="A0AAV6YMJ9"/>
<gene>
    <name evidence="1" type="ORF">GDO81_022234</name>
</gene>
<dbReference type="Proteomes" id="UP000824782">
    <property type="component" value="Unassembled WGS sequence"/>
</dbReference>
<accession>A0AAV6YMJ9</accession>
<protein>
    <submittedName>
        <fullName evidence="1">Uncharacterized protein</fullName>
    </submittedName>
</protein>
<reference evidence="1" key="1">
    <citation type="thesis" date="2020" institute="ProQuest LLC" country="789 East Eisenhower Parkway, Ann Arbor, MI, USA">
        <title>Comparative Genomics and Chromosome Evolution.</title>
        <authorList>
            <person name="Mudd A.B."/>
        </authorList>
    </citation>
    <scope>NUCLEOTIDE SEQUENCE</scope>
    <source>
        <strain evidence="1">237g6f4</strain>
        <tissue evidence="1">Blood</tissue>
    </source>
</reference>
<name>A0AAV6YMJ9_ENGPU</name>
<dbReference type="EMBL" id="WNYA01019333">
    <property type="protein sequence ID" value="KAG8538674.1"/>
    <property type="molecule type" value="Genomic_DNA"/>
</dbReference>
<proteinExistence type="predicted"/>
<evidence type="ECO:0000313" key="1">
    <source>
        <dbReference type="EMBL" id="KAG8538674.1"/>
    </source>
</evidence>
<organism evidence="1 2">
    <name type="scientific">Engystomops pustulosus</name>
    <name type="common">Tungara frog</name>
    <name type="synonym">Physalaemus pustulosus</name>
    <dbReference type="NCBI Taxonomy" id="76066"/>
    <lineage>
        <taxon>Eukaryota</taxon>
        <taxon>Metazoa</taxon>
        <taxon>Chordata</taxon>
        <taxon>Craniata</taxon>
        <taxon>Vertebrata</taxon>
        <taxon>Euteleostomi</taxon>
        <taxon>Amphibia</taxon>
        <taxon>Batrachia</taxon>
        <taxon>Anura</taxon>
        <taxon>Neobatrachia</taxon>
        <taxon>Hyloidea</taxon>
        <taxon>Leptodactylidae</taxon>
        <taxon>Leiuperinae</taxon>
        <taxon>Engystomops</taxon>
    </lineage>
</organism>
<comment type="caution">
    <text evidence="1">The sequence shown here is derived from an EMBL/GenBank/DDBJ whole genome shotgun (WGS) entry which is preliminary data.</text>
</comment>